<dbReference type="PROSITE" id="PS50937">
    <property type="entry name" value="HTH_MERR_2"/>
    <property type="match status" value="1"/>
</dbReference>
<keyword evidence="3" id="KW-0804">Transcription</keyword>
<dbReference type="RefSeq" id="WP_099512354.1">
    <property type="nucleotide sequence ID" value="NZ_CP016616.1"/>
</dbReference>
<dbReference type="Pfam" id="PF13411">
    <property type="entry name" value="MerR_1"/>
    <property type="match status" value="1"/>
</dbReference>
<evidence type="ECO:0000256" key="1">
    <source>
        <dbReference type="ARBA" id="ARBA00023015"/>
    </source>
</evidence>
<name>A0A1B2EMW5_9HYPH</name>
<evidence type="ECO:0000259" key="4">
    <source>
        <dbReference type="PROSITE" id="PS50937"/>
    </source>
</evidence>
<dbReference type="GO" id="GO:0003677">
    <property type="term" value="F:DNA binding"/>
    <property type="evidence" value="ECO:0007669"/>
    <property type="project" value="UniProtKB-KW"/>
</dbReference>
<dbReference type="GO" id="GO:0003700">
    <property type="term" value="F:DNA-binding transcription factor activity"/>
    <property type="evidence" value="ECO:0007669"/>
    <property type="project" value="InterPro"/>
</dbReference>
<dbReference type="CDD" id="cd04785">
    <property type="entry name" value="HTH_CadR-PbrR-like"/>
    <property type="match status" value="1"/>
</dbReference>
<gene>
    <name evidence="5" type="ORF">BB934_26275</name>
</gene>
<dbReference type="OrthoDB" id="9802944at2"/>
<accession>A0A1B2EMW5</accession>
<protein>
    <submittedName>
        <fullName evidence="5">MerR family transcriptional regulator</fullName>
    </submittedName>
</protein>
<dbReference type="SMART" id="SM00422">
    <property type="entry name" value="HTH_MERR"/>
    <property type="match status" value="1"/>
</dbReference>
<proteinExistence type="predicted"/>
<dbReference type="InterPro" id="IPR000551">
    <property type="entry name" value="MerR-type_HTH_dom"/>
</dbReference>
<dbReference type="InterPro" id="IPR047057">
    <property type="entry name" value="MerR_fam"/>
</dbReference>
<dbReference type="InterPro" id="IPR009061">
    <property type="entry name" value="DNA-bd_dom_put_sf"/>
</dbReference>
<dbReference type="SUPFAM" id="SSF46955">
    <property type="entry name" value="Putative DNA-binding domain"/>
    <property type="match status" value="1"/>
</dbReference>
<evidence type="ECO:0000256" key="2">
    <source>
        <dbReference type="ARBA" id="ARBA00023125"/>
    </source>
</evidence>
<dbReference type="KEGG" id="moc:BB934_26275"/>
<dbReference type="PANTHER" id="PTHR30204">
    <property type="entry name" value="REDOX-CYCLING DRUG-SENSING TRANSCRIPTIONAL ACTIVATOR SOXR"/>
    <property type="match status" value="1"/>
</dbReference>
<organism evidence="5">
    <name type="scientific">Microvirga ossetica</name>
    <dbReference type="NCBI Taxonomy" id="1882682"/>
    <lineage>
        <taxon>Bacteria</taxon>
        <taxon>Pseudomonadati</taxon>
        <taxon>Pseudomonadota</taxon>
        <taxon>Alphaproteobacteria</taxon>
        <taxon>Hyphomicrobiales</taxon>
        <taxon>Methylobacteriaceae</taxon>
        <taxon>Microvirga</taxon>
    </lineage>
</organism>
<dbReference type="AlphaFoldDB" id="A0A1B2EMW5"/>
<dbReference type="EMBL" id="CP016616">
    <property type="protein sequence ID" value="ANY81291.1"/>
    <property type="molecule type" value="Genomic_DNA"/>
</dbReference>
<dbReference type="PRINTS" id="PR00040">
    <property type="entry name" value="HTHMERR"/>
</dbReference>
<keyword evidence="1" id="KW-0805">Transcription regulation</keyword>
<dbReference type="Gene3D" id="1.10.1660.10">
    <property type="match status" value="1"/>
</dbReference>
<feature type="domain" description="HTH merR-type" evidence="4">
    <location>
        <begin position="5"/>
        <end position="74"/>
    </location>
</feature>
<evidence type="ECO:0000313" key="5">
    <source>
        <dbReference type="EMBL" id="ANY81291.1"/>
    </source>
</evidence>
<sequence length="145" mass="16001">MCSQALTIGALADQTGCNVPTIRYYEEIGLPPPARRRPGGHRFYSEADLRRLTFIRRCRDFGFPIEQVRALVELTESSDKDCNEARDLAQAHLEDVRRKLAELQALERTLVGFVETCTAACAGGPASDCVILDDLAEPTRQACCG</sequence>
<keyword evidence="2" id="KW-0238">DNA-binding</keyword>
<dbReference type="PANTHER" id="PTHR30204:SF94">
    <property type="entry name" value="HEAVY METAL-DEPENDENT TRANSCRIPTIONAL REGULATOR HI_0293-RELATED"/>
    <property type="match status" value="1"/>
</dbReference>
<reference evidence="5" key="1">
    <citation type="submission" date="2016-07" db="EMBL/GenBank/DDBJ databases">
        <title>Microvirga ossetica sp. nov. a new species of rhizobia isolated from root nodules of the legume species Vicia alpestris Steven originated from North Ossetia region in the Caucasus.</title>
        <authorList>
            <person name="Safronova V.I."/>
            <person name="Kuznetsova I.G."/>
            <person name="Sazanova A.L."/>
            <person name="Belimov A."/>
            <person name="Andronov E."/>
            <person name="Osledkin Y.S."/>
            <person name="Onishchuk O.P."/>
            <person name="Kurchak O.N."/>
            <person name="Shaposhnikov A.I."/>
            <person name="Willems A."/>
            <person name="Tikhonovich I.A."/>
        </authorList>
    </citation>
    <scope>NUCLEOTIDE SEQUENCE [LARGE SCALE GENOMIC DNA]</scope>
    <source>
        <strain evidence="5">V5/3M</strain>
    </source>
</reference>
<evidence type="ECO:0000256" key="3">
    <source>
        <dbReference type="ARBA" id="ARBA00023163"/>
    </source>
</evidence>